<dbReference type="NCBIfam" id="TIGR00229">
    <property type="entry name" value="sensory_box"/>
    <property type="match status" value="1"/>
</dbReference>
<reference evidence="11" key="1">
    <citation type="submission" date="2016-10" db="EMBL/GenBank/DDBJ databases">
        <authorList>
            <person name="Varghese N."/>
            <person name="Submissions S."/>
        </authorList>
    </citation>
    <scope>NUCLEOTIDE SEQUENCE [LARGE SCALE GENOMIC DNA]</scope>
    <source>
        <strain evidence="11">DSM 17038</strain>
    </source>
</reference>
<feature type="domain" description="Sigma-54 factor interaction" evidence="8">
    <location>
        <begin position="280"/>
        <end position="510"/>
    </location>
</feature>
<dbReference type="Gene3D" id="3.40.50.300">
    <property type="entry name" value="P-loop containing nucleotide triphosphate hydrolases"/>
    <property type="match status" value="1"/>
</dbReference>
<dbReference type="InterPro" id="IPR025662">
    <property type="entry name" value="Sigma_54_int_dom_ATP-bd_1"/>
</dbReference>
<dbReference type="InterPro" id="IPR002197">
    <property type="entry name" value="HTH_Fis"/>
</dbReference>
<dbReference type="PROSITE" id="PS00676">
    <property type="entry name" value="SIGMA54_INTERACT_2"/>
    <property type="match status" value="1"/>
</dbReference>
<dbReference type="FunFam" id="3.40.50.300:FF:000006">
    <property type="entry name" value="DNA-binding transcriptional regulator NtrC"/>
    <property type="match status" value="1"/>
</dbReference>
<dbReference type="Proteomes" id="UP000199337">
    <property type="component" value="Unassembled WGS sequence"/>
</dbReference>
<keyword evidence="1" id="KW-0547">Nucleotide-binding</keyword>
<evidence type="ECO:0000259" key="9">
    <source>
        <dbReference type="PROSITE" id="PS50112"/>
    </source>
</evidence>
<dbReference type="Gene3D" id="1.10.8.60">
    <property type="match status" value="1"/>
</dbReference>
<sequence length="602" mass="67397">MGILQKIQPFVQSVAEAIAAALKLEVEIVDNNLLRVAGTGRLRLELGLRQKRGFVNRYVLKEGKPFIISDPGRHSLCEACELKGNCYYLAGLFSPIIADGDTIGLISLVSFTEEQRKALLADYEQLQSFVTKMAELLAAKAKQEAMFQNLMITSNNLRTIINSVQEGIVAVDAQGLITHFNPAAARVFRVSPDEVINRQVKAIFPKLLICQVIKKNRQLLEQVVTHKRGKTEIQLLSSAFPIRVNDQLVGAVESFRLVSDMQRVASRFALPDINTRFDEILGTSVQIKQLKDKAQKVAANDSTVLIEGESGTGKELFAQAIHTASPRASKPFVAINCSAIPDALLESELFGYEEGAFTGAKHGGKLGKFELAQGGTIFLDEIAEMPLYLQAKLLRVLQEKKIERVGGIKEVSLDIRVIAATNKNLDLMVTRGEFREDLYYRLNVIPLTLPPLRERTGDIPLLLDFFLKKFNFLMNKEYRGFTPEAMKLLLSYPWTGNIRELQNAVEYACNLETGELISLESLPYRIKRFQPGKMELDVLGVRLNEKIKEIERQILVEALESYKSNNKSNSTPSQVKEEIAKALGISRATIYRKLKEYGLECF</sequence>
<dbReference type="Gene3D" id="3.30.450.20">
    <property type="entry name" value="PAS domain"/>
    <property type="match status" value="1"/>
</dbReference>
<dbReference type="InterPro" id="IPR003593">
    <property type="entry name" value="AAA+_ATPase"/>
</dbReference>
<dbReference type="SUPFAM" id="SSF55781">
    <property type="entry name" value="GAF domain-like"/>
    <property type="match status" value="1"/>
</dbReference>
<evidence type="ECO:0000256" key="6">
    <source>
        <dbReference type="ARBA" id="ARBA00023163"/>
    </source>
</evidence>
<dbReference type="SUPFAM" id="SSF55785">
    <property type="entry name" value="PYP-like sensor domain (PAS domain)"/>
    <property type="match status" value="1"/>
</dbReference>
<dbReference type="Gene3D" id="3.30.450.40">
    <property type="match status" value="1"/>
</dbReference>
<dbReference type="InterPro" id="IPR027417">
    <property type="entry name" value="P-loop_NTPase"/>
</dbReference>
<evidence type="ECO:0000256" key="1">
    <source>
        <dbReference type="ARBA" id="ARBA00022741"/>
    </source>
</evidence>
<dbReference type="PRINTS" id="PR01590">
    <property type="entry name" value="HTHFIS"/>
</dbReference>
<dbReference type="Pfam" id="PF00989">
    <property type="entry name" value="PAS"/>
    <property type="match status" value="1"/>
</dbReference>
<dbReference type="PANTHER" id="PTHR32071">
    <property type="entry name" value="TRANSCRIPTIONAL REGULATORY PROTEIN"/>
    <property type="match status" value="1"/>
</dbReference>
<dbReference type="STRING" id="341036.SAMN05660649_00982"/>
<dbReference type="GO" id="GO:0005524">
    <property type="term" value="F:ATP binding"/>
    <property type="evidence" value="ECO:0007669"/>
    <property type="project" value="UniProtKB-KW"/>
</dbReference>
<dbReference type="InterPro" id="IPR029016">
    <property type="entry name" value="GAF-like_dom_sf"/>
</dbReference>
<dbReference type="RefSeq" id="WP_092469301.1">
    <property type="nucleotide sequence ID" value="NZ_FOOX01000003.1"/>
</dbReference>
<dbReference type="SMART" id="SM00091">
    <property type="entry name" value="PAS"/>
    <property type="match status" value="1"/>
</dbReference>
<dbReference type="InterPro" id="IPR058031">
    <property type="entry name" value="AAA_lid_NorR"/>
</dbReference>
<keyword evidence="3" id="KW-0067">ATP-binding</keyword>
<dbReference type="Pfam" id="PF01590">
    <property type="entry name" value="GAF"/>
    <property type="match status" value="1"/>
</dbReference>
<dbReference type="PROSITE" id="PS50045">
    <property type="entry name" value="SIGMA54_INTERACT_4"/>
    <property type="match status" value="1"/>
</dbReference>
<dbReference type="InterPro" id="IPR002078">
    <property type="entry name" value="Sigma_54_int"/>
</dbReference>
<name>A0A1I2PZ45_9FIRM</name>
<dbReference type="InterPro" id="IPR009057">
    <property type="entry name" value="Homeodomain-like_sf"/>
</dbReference>
<dbReference type="CDD" id="cd00130">
    <property type="entry name" value="PAS"/>
    <property type="match status" value="1"/>
</dbReference>
<dbReference type="Pfam" id="PF25601">
    <property type="entry name" value="AAA_lid_14"/>
    <property type="match status" value="1"/>
</dbReference>
<keyword evidence="4" id="KW-0805">Transcription regulation</keyword>
<evidence type="ECO:0000256" key="4">
    <source>
        <dbReference type="ARBA" id="ARBA00023015"/>
    </source>
</evidence>
<feature type="domain" description="PAS" evidence="9">
    <location>
        <begin position="153"/>
        <end position="227"/>
    </location>
</feature>
<keyword evidence="11" id="KW-1185">Reference proteome</keyword>
<dbReference type="GO" id="GO:0043565">
    <property type="term" value="F:sequence-specific DNA binding"/>
    <property type="evidence" value="ECO:0007669"/>
    <property type="project" value="InterPro"/>
</dbReference>
<keyword evidence="2" id="KW-0058">Aromatic hydrocarbons catabolism</keyword>
<keyword evidence="6" id="KW-0804">Transcription</keyword>
<dbReference type="PROSITE" id="PS50112">
    <property type="entry name" value="PAS"/>
    <property type="match status" value="1"/>
</dbReference>
<dbReference type="Pfam" id="PF00158">
    <property type="entry name" value="Sigma54_activat"/>
    <property type="match status" value="1"/>
</dbReference>
<dbReference type="InterPro" id="IPR003018">
    <property type="entry name" value="GAF"/>
</dbReference>
<organism evidence="10 11">
    <name type="scientific">Desulfotruncus arcticus DSM 17038</name>
    <dbReference type="NCBI Taxonomy" id="1121424"/>
    <lineage>
        <taxon>Bacteria</taxon>
        <taxon>Bacillati</taxon>
        <taxon>Bacillota</taxon>
        <taxon>Clostridia</taxon>
        <taxon>Eubacteriales</taxon>
        <taxon>Desulfallaceae</taxon>
        <taxon>Desulfotruncus</taxon>
    </lineage>
</organism>
<keyword evidence="5" id="KW-0238">DNA-binding</keyword>
<dbReference type="SUPFAM" id="SSF52540">
    <property type="entry name" value="P-loop containing nucleoside triphosphate hydrolases"/>
    <property type="match status" value="1"/>
</dbReference>
<evidence type="ECO:0000313" key="11">
    <source>
        <dbReference type="Proteomes" id="UP000199337"/>
    </source>
</evidence>
<evidence type="ECO:0000256" key="5">
    <source>
        <dbReference type="ARBA" id="ARBA00023125"/>
    </source>
</evidence>
<dbReference type="InterPro" id="IPR013767">
    <property type="entry name" value="PAS_fold"/>
</dbReference>
<dbReference type="InterPro" id="IPR000014">
    <property type="entry name" value="PAS"/>
</dbReference>
<evidence type="ECO:0000256" key="2">
    <source>
        <dbReference type="ARBA" id="ARBA00022797"/>
    </source>
</evidence>
<dbReference type="PANTHER" id="PTHR32071:SF57">
    <property type="entry name" value="C4-DICARBOXYLATE TRANSPORT TRANSCRIPTIONAL REGULATORY PROTEIN DCTD"/>
    <property type="match status" value="1"/>
</dbReference>
<proteinExistence type="predicted"/>
<accession>A0A1I2PZ45</accession>
<dbReference type="EMBL" id="FOOX01000003">
    <property type="protein sequence ID" value="SFG21334.1"/>
    <property type="molecule type" value="Genomic_DNA"/>
</dbReference>
<evidence type="ECO:0000256" key="7">
    <source>
        <dbReference type="ARBA" id="ARBA00029500"/>
    </source>
</evidence>
<dbReference type="SMART" id="SM00382">
    <property type="entry name" value="AAA"/>
    <property type="match status" value="1"/>
</dbReference>
<protein>
    <recommendedName>
        <fullName evidence="7">HTH-type transcriptional regulatory protein TyrR</fullName>
    </recommendedName>
</protein>
<dbReference type="OrthoDB" id="9803970at2"/>
<dbReference type="Pfam" id="PF18024">
    <property type="entry name" value="HTH_50"/>
    <property type="match status" value="1"/>
</dbReference>
<evidence type="ECO:0000313" key="10">
    <source>
        <dbReference type="EMBL" id="SFG21334.1"/>
    </source>
</evidence>
<evidence type="ECO:0000259" key="8">
    <source>
        <dbReference type="PROSITE" id="PS50045"/>
    </source>
</evidence>
<gene>
    <name evidence="10" type="ORF">SAMN05660649_00982</name>
</gene>
<dbReference type="InterPro" id="IPR025943">
    <property type="entry name" value="Sigma_54_int_dom_ATP-bd_2"/>
</dbReference>
<dbReference type="InterPro" id="IPR030828">
    <property type="entry name" value="HTH_TyrR"/>
</dbReference>
<dbReference type="PROSITE" id="PS00675">
    <property type="entry name" value="SIGMA54_INTERACT_1"/>
    <property type="match status" value="1"/>
</dbReference>
<dbReference type="Gene3D" id="1.10.10.60">
    <property type="entry name" value="Homeodomain-like"/>
    <property type="match status" value="1"/>
</dbReference>
<evidence type="ECO:0000256" key="3">
    <source>
        <dbReference type="ARBA" id="ARBA00022840"/>
    </source>
</evidence>
<dbReference type="GO" id="GO:0006355">
    <property type="term" value="P:regulation of DNA-templated transcription"/>
    <property type="evidence" value="ECO:0007669"/>
    <property type="project" value="InterPro"/>
</dbReference>
<dbReference type="InterPro" id="IPR035965">
    <property type="entry name" value="PAS-like_dom_sf"/>
</dbReference>
<dbReference type="SUPFAM" id="SSF46689">
    <property type="entry name" value="Homeodomain-like"/>
    <property type="match status" value="1"/>
</dbReference>
<dbReference type="CDD" id="cd00009">
    <property type="entry name" value="AAA"/>
    <property type="match status" value="1"/>
</dbReference>
<dbReference type="AlphaFoldDB" id="A0A1I2PZ45"/>